<dbReference type="STRING" id="310780.SAMN05216267_1010169"/>
<gene>
    <name evidence="3" type="ORF">SAMN05216267_1010169</name>
</gene>
<keyword evidence="4" id="KW-1185">Reference proteome</keyword>
<feature type="transmembrane region" description="Helical" evidence="2">
    <location>
        <begin position="128"/>
        <end position="146"/>
    </location>
</feature>
<organism evidence="3 4">
    <name type="scientific">Actinacidiphila rubida</name>
    <dbReference type="NCBI Taxonomy" id="310780"/>
    <lineage>
        <taxon>Bacteria</taxon>
        <taxon>Bacillati</taxon>
        <taxon>Actinomycetota</taxon>
        <taxon>Actinomycetes</taxon>
        <taxon>Kitasatosporales</taxon>
        <taxon>Streptomycetaceae</taxon>
        <taxon>Actinacidiphila</taxon>
    </lineage>
</organism>
<accession>A0A1H8JLE4</accession>
<feature type="transmembrane region" description="Helical" evidence="2">
    <location>
        <begin position="253"/>
        <end position="270"/>
    </location>
</feature>
<evidence type="ECO:0000256" key="1">
    <source>
        <dbReference type="SAM" id="MobiDB-lite"/>
    </source>
</evidence>
<feature type="transmembrane region" description="Helical" evidence="2">
    <location>
        <begin position="95"/>
        <end position="122"/>
    </location>
</feature>
<name>A0A1H8JLE4_9ACTN</name>
<sequence length="280" mass="27938">MREAPRGTGGTGQDRTAPGGPEPEAVPDAGRPVGATPTAQVPDVRDHGGPRGVDPGDVDLDRVWLGVAAQVWERRPGPVERAAARLLRSPGLARVLLTTPSLLLPWLAATVVVLAAGAVATAGTGQPVVALAAPGLAGAAVAYSYGPGLDSAWELSRTMAVSDRMVLLARVLTVFAVNALLASAASAVSPAAAGIAFGWLVPMAAVSALALAVATVTESANAGVGAALAVWTLTVVASQSATRETAAAVTRSALVLPYLAVAACCAAVVLHSTRTTKGSR</sequence>
<evidence type="ECO:0000256" key="2">
    <source>
        <dbReference type="SAM" id="Phobius"/>
    </source>
</evidence>
<keyword evidence="2" id="KW-1133">Transmembrane helix</keyword>
<keyword evidence="2" id="KW-0472">Membrane</keyword>
<dbReference type="AlphaFoldDB" id="A0A1H8JLE4"/>
<evidence type="ECO:0000313" key="3">
    <source>
        <dbReference type="EMBL" id="SEN81146.1"/>
    </source>
</evidence>
<feature type="transmembrane region" description="Helical" evidence="2">
    <location>
        <begin position="191"/>
        <end position="213"/>
    </location>
</feature>
<feature type="transmembrane region" description="Helical" evidence="2">
    <location>
        <begin position="167"/>
        <end position="185"/>
    </location>
</feature>
<proteinExistence type="predicted"/>
<keyword evidence="2" id="KW-0812">Transmembrane</keyword>
<evidence type="ECO:0000313" key="4">
    <source>
        <dbReference type="Proteomes" id="UP000181951"/>
    </source>
</evidence>
<dbReference type="Proteomes" id="UP000181951">
    <property type="component" value="Unassembled WGS sequence"/>
</dbReference>
<dbReference type="EMBL" id="FODD01000010">
    <property type="protein sequence ID" value="SEN81146.1"/>
    <property type="molecule type" value="Genomic_DNA"/>
</dbReference>
<reference evidence="3 4" key="1">
    <citation type="submission" date="2016-10" db="EMBL/GenBank/DDBJ databases">
        <authorList>
            <person name="de Groot N.N."/>
        </authorList>
    </citation>
    <scope>NUCLEOTIDE SEQUENCE [LARGE SCALE GENOMIC DNA]</scope>
    <source>
        <strain evidence="3 4">CGMCC 4.2026</strain>
    </source>
</reference>
<feature type="transmembrane region" description="Helical" evidence="2">
    <location>
        <begin position="220"/>
        <end position="241"/>
    </location>
</feature>
<dbReference type="RefSeq" id="WP_218108511.1">
    <property type="nucleotide sequence ID" value="NZ_FODD01000010.1"/>
</dbReference>
<protein>
    <submittedName>
        <fullName evidence="3">Uncharacterized protein</fullName>
    </submittedName>
</protein>
<feature type="region of interest" description="Disordered" evidence="1">
    <location>
        <begin position="1"/>
        <end position="57"/>
    </location>
</feature>